<gene>
    <name evidence="5" type="primary">ubiC</name>
    <name evidence="6" type="ordered locus">M301_0089</name>
</gene>
<dbReference type="Pfam" id="PF04345">
    <property type="entry name" value="Chor_lyase"/>
    <property type="match status" value="1"/>
</dbReference>
<feature type="binding site" evidence="5">
    <location>
        <position position="114"/>
    </location>
    <ligand>
        <name>substrate</name>
    </ligand>
</feature>
<dbReference type="Gene3D" id="3.40.1410.10">
    <property type="entry name" value="Chorismate lyase-like"/>
    <property type="match status" value="1"/>
</dbReference>
<dbReference type="UniPathway" id="UPA00232"/>
<keyword evidence="1 5" id="KW-0963">Cytoplasm</keyword>
<dbReference type="KEGG" id="meh:M301_0089"/>
<reference evidence="7" key="1">
    <citation type="submission" date="2010-05" db="EMBL/GenBank/DDBJ databases">
        <title>Complete sequence of Methylotenera sp. 301.</title>
        <authorList>
            <person name="Lucas S."/>
            <person name="Copeland A."/>
            <person name="Lapidus A."/>
            <person name="Cheng J.-F."/>
            <person name="Bruce D."/>
            <person name="Goodwin L."/>
            <person name="Pitluck S."/>
            <person name="Clum A."/>
            <person name="Land M."/>
            <person name="Hauser L."/>
            <person name="Kyrpides N."/>
            <person name="Ivanova N."/>
            <person name="Chistoservova L."/>
            <person name="Kalyuzhnaya M."/>
            <person name="Woyke T."/>
        </authorList>
    </citation>
    <scope>NUCLEOTIDE SEQUENCE [LARGE SCALE GENOMIC DNA]</scope>
    <source>
        <strain evidence="7">301</strain>
    </source>
</reference>
<dbReference type="AlphaFoldDB" id="D7DK92"/>
<keyword evidence="4 5" id="KW-0670">Pyruvate</keyword>
<evidence type="ECO:0000313" key="6">
    <source>
        <dbReference type="EMBL" id="ADI28477.1"/>
    </source>
</evidence>
<dbReference type="EMBL" id="CP002056">
    <property type="protein sequence ID" value="ADI28477.1"/>
    <property type="molecule type" value="Genomic_DNA"/>
</dbReference>
<dbReference type="PANTHER" id="PTHR38683">
    <property type="entry name" value="CHORISMATE PYRUVATE-LYASE"/>
    <property type="match status" value="1"/>
</dbReference>
<evidence type="ECO:0000256" key="4">
    <source>
        <dbReference type="ARBA" id="ARBA00023317"/>
    </source>
</evidence>
<dbReference type="HOGENOM" id="CLU_096824_2_0_4"/>
<evidence type="ECO:0000256" key="5">
    <source>
        <dbReference type="HAMAP-Rule" id="MF_01632"/>
    </source>
</evidence>
<name>D7DK92_METV0</name>
<evidence type="ECO:0000256" key="2">
    <source>
        <dbReference type="ARBA" id="ARBA00022688"/>
    </source>
</evidence>
<dbReference type="OrthoDB" id="8606430at2"/>
<accession>D7DK92</accession>
<comment type="caution">
    <text evidence="5">Lacks conserved residue(s) required for the propagation of feature annotation.</text>
</comment>
<dbReference type="RefSeq" id="WP_013146794.1">
    <property type="nucleotide sequence ID" value="NC_014207.1"/>
</dbReference>
<dbReference type="eggNOG" id="COG3161">
    <property type="taxonomic scope" value="Bacteria"/>
</dbReference>
<dbReference type="PANTHER" id="PTHR38683:SF1">
    <property type="entry name" value="CHORISMATE PYRUVATE-LYASE"/>
    <property type="match status" value="1"/>
</dbReference>
<dbReference type="InterPro" id="IPR028978">
    <property type="entry name" value="Chorismate_lyase_/UTRA_dom_sf"/>
</dbReference>
<dbReference type="GO" id="GO:0042866">
    <property type="term" value="P:pyruvate biosynthetic process"/>
    <property type="evidence" value="ECO:0007669"/>
    <property type="project" value="UniProtKB-UniRule"/>
</dbReference>
<dbReference type="EC" id="4.1.3.40" evidence="5"/>
<comment type="similarity">
    <text evidence="5">Belongs to the UbiC family.</text>
</comment>
<evidence type="ECO:0000313" key="7">
    <source>
        <dbReference type="Proteomes" id="UP000000383"/>
    </source>
</evidence>
<organism evidence="6 7">
    <name type="scientific">Methylotenera versatilis (strain 301)</name>
    <dbReference type="NCBI Taxonomy" id="666681"/>
    <lineage>
        <taxon>Bacteria</taxon>
        <taxon>Pseudomonadati</taxon>
        <taxon>Pseudomonadota</taxon>
        <taxon>Betaproteobacteria</taxon>
        <taxon>Nitrosomonadales</taxon>
        <taxon>Methylophilaceae</taxon>
        <taxon>Methylotenera</taxon>
    </lineage>
</organism>
<keyword evidence="3 5" id="KW-0456">Lyase</keyword>
<evidence type="ECO:0000256" key="1">
    <source>
        <dbReference type="ARBA" id="ARBA00022490"/>
    </source>
</evidence>
<comment type="subcellular location">
    <subcellularLocation>
        <location evidence="5">Cytoplasm</location>
    </subcellularLocation>
</comment>
<keyword evidence="2 5" id="KW-0831">Ubiquinone biosynthesis</keyword>
<proteinExistence type="inferred from homology"/>
<comment type="pathway">
    <text evidence="5">Cofactor biosynthesis; ubiquinone biosynthesis.</text>
</comment>
<feature type="binding site" evidence="5">
    <location>
        <position position="76"/>
    </location>
    <ligand>
        <name>substrate</name>
    </ligand>
</feature>
<dbReference type="SUPFAM" id="SSF64288">
    <property type="entry name" value="Chorismate lyase-like"/>
    <property type="match status" value="1"/>
</dbReference>
<sequence length="188" mass="21578">MKIQRNLASTRQRWLKKPIQANRLQLWLIDNGSLTSRLQQHFSKFAVKPISVKYAKLIQDEVALLHQPNYQIALIREVLLMGDDQAVLFAHSVIPRASLRGAWNRLGRLGNKPLGATLFANPKVKRTALSYKKLTPNHVLYQHATRHLTQNPDVRKPPYLWARRSIFSLNCANIMVTEVFLPDLLIEG</sequence>
<feature type="binding site" evidence="5">
    <location>
        <position position="178"/>
    </location>
    <ligand>
        <name>substrate</name>
    </ligand>
</feature>
<comment type="function">
    <text evidence="5">Removes the pyruvyl group from chorismate, with concomitant aromatization of the ring, to provide 4-hydroxybenzoate (4HB) for the ubiquinone pathway.</text>
</comment>
<dbReference type="InterPro" id="IPR007440">
    <property type="entry name" value="Chorismate--pyruvate_lyase"/>
</dbReference>
<dbReference type="GO" id="GO:0008813">
    <property type="term" value="F:chorismate lyase activity"/>
    <property type="evidence" value="ECO:0007669"/>
    <property type="project" value="UniProtKB-UniRule"/>
</dbReference>
<protein>
    <recommendedName>
        <fullName evidence="5">Probable chorismate pyruvate-lyase</fullName>
        <shortName evidence="5">CL</shortName>
        <shortName evidence="5">CPL</shortName>
        <ecNumber evidence="5">4.1.3.40</ecNumber>
    </recommendedName>
</protein>
<dbReference type="HAMAP" id="MF_01632">
    <property type="entry name" value="UbiC"/>
    <property type="match status" value="1"/>
</dbReference>
<dbReference type="GO" id="GO:0005829">
    <property type="term" value="C:cytosol"/>
    <property type="evidence" value="ECO:0007669"/>
    <property type="project" value="TreeGrafter"/>
</dbReference>
<dbReference type="GO" id="GO:0006744">
    <property type="term" value="P:ubiquinone biosynthetic process"/>
    <property type="evidence" value="ECO:0007669"/>
    <property type="project" value="UniProtKB-UniRule"/>
</dbReference>
<dbReference type="STRING" id="666681.M301_0089"/>
<dbReference type="Proteomes" id="UP000000383">
    <property type="component" value="Chromosome"/>
</dbReference>
<reference evidence="6 7" key="2">
    <citation type="journal article" date="2011" name="J. Bacteriol.">
        <title>Genomes of three methylotrophs from a single niche uncover genetic and metabolic divergence of Methylophilaceae.</title>
        <authorList>
            <person name="Lapidus A."/>
            <person name="Clum A."/>
            <person name="Labutti K."/>
            <person name="Kaluzhnaya M.G."/>
            <person name="Lim S."/>
            <person name="Beck D.A."/>
            <person name="Glavina Del Rio T."/>
            <person name="Nolan M."/>
            <person name="Mavromatis K."/>
            <person name="Huntemann M."/>
            <person name="Lucas S."/>
            <person name="Lidstrom M.E."/>
            <person name="Ivanova N."/>
            <person name="Chistoserdova L."/>
        </authorList>
    </citation>
    <scope>NUCLEOTIDE SEQUENCE [LARGE SCALE GENOMIC DNA]</scope>
    <source>
        <strain evidence="6 7">301</strain>
    </source>
</reference>
<keyword evidence="7" id="KW-1185">Reference proteome</keyword>
<comment type="catalytic activity">
    <reaction evidence="5">
        <text>chorismate = 4-hydroxybenzoate + pyruvate</text>
        <dbReference type="Rhea" id="RHEA:16505"/>
        <dbReference type="ChEBI" id="CHEBI:15361"/>
        <dbReference type="ChEBI" id="CHEBI:17879"/>
        <dbReference type="ChEBI" id="CHEBI:29748"/>
        <dbReference type="EC" id="4.1.3.40"/>
    </reaction>
</comment>
<evidence type="ECO:0000256" key="3">
    <source>
        <dbReference type="ARBA" id="ARBA00023239"/>
    </source>
</evidence>